<feature type="modified residue" description="4-aspartylphosphate" evidence="1">
    <location>
        <position position="57"/>
    </location>
</feature>
<gene>
    <name evidence="3" type="ORF">HELGO_WM234</name>
</gene>
<organism evidence="3">
    <name type="scientific">uncultured Sulfurovum sp</name>
    <dbReference type="NCBI Taxonomy" id="269237"/>
    <lineage>
        <taxon>Bacteria</taxon>
        <taxon>Pseudomonadati</taxon>
        <taxon>Campylobacterota</taxon>
        <taxon>Epsilonproteobacteria</taxon>
        <taxon>Campylobacterales</taxon>
        <taxon>Sulfurovaceae</taxon>
        <taxon>Sulfurovum</taxon>
        <taxon>environmental samples</taxon>
    </lineage>
</organism>
<sequence>MHINKKWNILFIKEENSKFTLDTETLDRLFNQVDVAQGKGSVLKYFNANVYDIIISDLSIEPRGAGFLKQLKDQKPDQTIFAMVSPKDTDKLYGIADLGINAFELTPAQFTQALETIAEFNPYAGQ</sequence>
<feature type="domain" description="Response regulatory" evidence="2">
    <location>
        <begin position="8"/>
        <end position="121"/>
    </location>
</feature>
<dbReference type="GO" id="GO:0000160">
    <property type="term" value="P:phosphorelay signal transduction system"/>
    <property type="evidence" value="ECO:0007669"/>
    <property type="project" value="InterPro"/>
</dbReference>
<evidence type="ECO:0000313" key="3">
    <source>
        <dbReference type="EMBL" id="CAA6811969.1"/>
    </source>
</evidence>
<accession>A0A6S6STQ6</accession>
<reference evidence="3" key="1">
    <citation type="submission" date="2020-01" db="EMBL/GenBank/DDBJ databases">
        <authorList>
            <person name="Meier V. D."/>
            <person name="Meier V D."/>
        </authorList>
    </citation>
    <scope>NUCLEOTIDE SEQUENCE</scope>
    <source>
        <strain evidence="3">HLG_WM_MAG_01</strain>
    </source>
</reference>
<dbReference type="InterPro" id="IPR001789">
    <property type="entry name" value="Sig_transdc_resp-reg_receiver"/>
</dbReference>
<name>A0A6S6STQ6_9BACT</name>
<dbReference type="AlphaFoldDB" id="A0A6S6STQ6"/>
<evidence type="ECO:0000259" key="2">
    <source>
        <dbReference type="PROSITE" id="PS50110"/>
    </source>
</evidence>
<dbReference type="SUPFAM" id="SSF52172">
    <property type="entry name" value="CheY-like"/>
    <property type="match status" value="1"/>
</dbReference>
<dbReference type="Gene3D" id="3.40.50.2300">
    <property type="match status" value="1"/>
</dbReference>
<dbReference type="EMBL" id="CACVAS010000058">
    <property type="protein sequence ID" value="CAA6811969.1"/>
    <property type="molecule type" value="Genomic_DNA"/>
</dbReference>
<protein>
    <recommendedName>
        <fullName evidence="2">Response regulatory domain-containing protein</fullName>
    </recommendedName>
</protein>
<dbReference type="InterPro" id="IPR011006">
    <property type="entry name" value="CheY-like_superfamily"/>
</dbReference>
<proteinExistence type="predicted"/>
<keyword evidence="1" id="KW-0597">Phosphoprotein</keyword>
<evidence type="ECO:0000256" key="1">
    <source>
        <dbReference type="PROSITE-ProRule" id="PRU00169"/>
    </source>
</evidence>
<dbReference type="PROSITE" id="PS50110">
    <property type="entry name" value="RESPONSE_REGULATORY"/>
    <property type="match status" value="1"/>
</dbReference>